<evidence type="ECO:0000256" key="10">
    <source>
        <dbReference type="ARBA" id="ARBA00022917"/>
    </source>
</evidence>
<dbReference type="Proteomes" id="UP000612362">
    <property type="component" value="Unassembled WGS sequence"/>
</dbReference>
<dbReference type="Gene3D" id="3.30.930.10">
    <property type="entry name" value="Bira Bifunctional Protein, Domain 2"/>
    <property type="match status" value="1"/>
</dbReference>
<comment type="caution">
    <text evidence="13">Lacks conserved residue(s) required for the propagation of feature annotation.</text>
</comment>
<dbReference type="GO" id="GO:0000049">
    <property type="term" value="F:tRNA binding"/>
    <property type="evidence" value="ECO:0007669"/>
    <property type="project" value="UniProtKB-KW"/>
</dbReference>
<dbReference type="Gene3D" id="3.30.54.20">
    <property type="match status" value="1"/>
</dbReference>
<dbReference type="EMBL" id="BNJF01000001">
    <property type="protein sequence ID" value="GHO44785.1"/>
    <property type="molecule type" value="Genomic_DNA"/>
</dbReference>
<evidence type="ECO:0000313" key="16">
    <source>
        <dbReference type="Proteomes" id="UP000612362"/>
    </source>
</evidence>
<gene>
    <name evidence="15" type="primary">thrS_1</name>
    <name evidence="13" type="synonym">thrS</name>
    <name evidence="15" type="ORF">KSX_29480</name>
</gene>
<evidence type="ECO:0000256" key="4">
    <source>
        <dbReference type="ARBA" id="ARBA00022598"/>
    </source>
</evidence>
<dbReference type="InterPro" id="IPR047246">
    <property type="entry name" value="ThrRS_anticodon"/>
</dbReference>
<keyword evidence="4 13" id="KW-0436">Ligase</keyword>
<comment type="caution">
    <text evidence="15">The sequence shown here is derived from an EMBL/GenBank/DDBJ whole genome shotgun (WGS) entry which is preliminary data.</text>
</comment>
<dbReference type="GO" id="GO:0005524">
    <property type="term" value="F:ATP binding"/>
    <property type="evidence" value="ECO:0007669"/>
    <property type="project" value="UniProtKB-UniRule"/>
</dbReference>
<evidence type="ECO:0000256" key="9">
    <source>
        <dbReference type="ARBA" id="ARBA00022884"/>
    </source>
</evidence>
<dbReference type="InterPro" id="IPR004154">
    <property type="entry name" value="Anticodon-bd"/>
</dbReference>
<dbReference type="NCBIfam" id="TIGR00418">
    <property type="entry name" value="thrS"/>
    <property type="match status" value="1"/>
</dbReference>
<dbReference type="InterPro" id="IPR012947">
    <property type="entry name" value="tRNA_SAD"/>
</dbReference>
<comment type="subunit">
    <text evidence="13">Homodimer.</text>
</comment>
<keyword evidence="6 13" id="KW-0547">Nucleotide-binding</keyword>
<dbReference type="InterPro" id="IPR045864">
    <property type="entry name" value="aa-tRNA-synth_II/BPL/LPL"/>
</dbReference>
<dbReference type="InterPro" id="IPR018163">
    <property type="entry name" value="Thr/Ala-tRNA-synth_IIc_edit"/>
</dbReference>
<dbReference type="EC" id="6.1.1.3" evidence="13"/>
<keyword evidence="7 13" id="KW-0862">Zinc</keyword>
<dbReference type="PANTHER" id="PTHR11451:SF44">
    <property type="entry name" value="THREONINE--TRNA LIGASE, CHLOROPLASTIC_MITOCHONDRIAL 2"/>
    <property type="match status" value="1"/>
</dbReference>
<dbReference type="InterPro" id="IPR006195">
    <property type="entry name" value="aa-tRNA-synth_II"/>
</dbReference>
<evidence type="ECO:0000256" key="1">
    <source>
        <dbReference type="ARBA" id="ARBA00008226"/>
    </source>
</evidence>
<dbReference type="Pfam" id="PF07973">
    <property type="entry name" value="tRNA_SAD"/>
    <property type="match status" value="1"/>
</dbReference>
<evidence type="ECO:0000256" key="3">
    <source>
        <dbReference type="ARBA" id="ARBA00022555"/>
    </source>
</evidence>
<dbReference type="SUPFAM" id="SSF55186">
    <property type="entry name" value="ThrRS/AlaRS common domain"/>
    <property type="match status" value="1"/>
</dbReference>
<dbReference type="FunFam" id="3.30.980.10:FF:000005">
    <property type="entry name" value="Threonyl-tRNA synthetase, mitochondrial"/>
    <property type="match status" value="1"/>
</dbReference>
<keyword evidence="2 13" id="KW-0963">Cytoplasm</keyword>
<keyword evidence="11 13" id="KW-0030">Aminoacyl-tRNA synthetase</keyword>
<dbReference type="HAMAP" id="MF_00184">
    <property type="entry name" value="Thr_tRNA_synth"/>
    <property type="match status" value="1"/>
</dbReference>
<dbReference type="InterPro" id="IPR036621">
    <property type="entry name" value="Anticodon-bd_dom_sf"/>
</dbReference>
<feature type="binding site" evidence="13">
    <location>
        <position position="287"/>
    </location>
    <ligand>
        <name>Zn(2+)</name>
        <dbReference type="ChEBI" id="CHEBI:29105"/>
        <note>catalytic</note>
    </ligand>
</feature>
<dbReference type="InterPro" id="IPR002320">
    <property type="entry name" value="Thr-tRNA-ligase_IIa"/>
</dbReference>
<dbReference type="GO" id="GO:0046872">
    <property type="term" value="F:metal ion binding"/>
    <property type="evidence" value="ECO:0007669"/>
    <property type="project" value="UniProtKB-KW"/>
</dbReference>
<dbReference type="GO" id="GO:0006435">
    <property type="term" value="P:threonyl-tRNA aminoacylation"/>
    <property type="evidence" value="ECO:0007669"/>
    <property type="project" value="UniProtKB-UniRule"/>
</dbReference>
<evidence type="ECO:0000256" key="7">
    <source>
        <dbReference type="ARBA" id="ARBA00022833"/>
    </source>
</evidence>
<dbReference type="PRINTS" id="PR01047">
    <property type="entry name" value="TRNASYNTHTHR"/>
</dbReference>
<dbReference type="Pfam" id="PF03129">
    <property type="entry name" value="HGTP_anticodon"/>
    <property type="match status" value="1"/>
</dbReference>
<keyword evidence="10 13" id="KW-0648">Protein biosynthesis</keyword>
<dbReference type="GO" id="GO:0004829">
    <property type="term" value="F:threonine-tRNA ligase activity"/>
    <property type="evidence" value="ECO:0007669"/>
    <property type="project" value="UniProtKB-UniRule"/>
</dbReference>
<dbReference type="FunFam" id="3.30.54.20:FF:000002">
    <property type="entry name" value="Threonine--tRNA ligase"/>
    <property type="match status" value="1"/>
</dbReference>
<evidence type="ECO:0000313" key="15">
    <source>
        <dbReference type="EMBL" id="GHO44785.1"/>
    </source>
</evidence>
<dbReference type="Gene3D" id="3.30.980.10">
    <property type="entry name" value="Threonyl-trna Synthetase, Chain A, domain 2"/>
    <property type="match status" value="1"/>
</dbReference>
<dbReference type="InterPro" id="IPR033728">
    <property type="entry name" value="ThrRS_core"/>
</dbReference>
<comment type="cofactor">
    <cofactor evidence="13">
        <name>Zn(2+)</name>
        <dbReference type="ChEBI" id="CHEBI:29105"/>
    </cofactor>
    <text evidence="13">Binds 1 zinc ion per subunit.</text>
</comment>
<dbReference type="CDD" id="cd00860">
    <property type="entry name" value="ThrRS_anticodon"/>
    <property type="match status" value="1"/>
</dbReference>
<dbReference type="RefSeq" id="WP_220194156.1">
    <property type="nucleotide sequence ID" value="NZ_BNJF01000001.1"/>
</dbReference>
<organism evidence="15 16">
    <name type="scientific">Ktedonospora formicarum</name>
    <dbReference type="NCBI Taxonomy" id="2778364"/>
    <lineage>
        <taxon>Bacteria</taxon>
        <taxon>Bacillati</taxon>
        <taxon>Chloroflexota</taxon>
        <taxon>Ktedonobacteria</taxon>
        <taxon>Ktedonobacterales</taxon>
        <taxon>Ktedonobacteraceae</taxon>
        <taxon>Ktedonospora</taxon>
    </lineage>
</organism>
<evidence type="ECO:0000256" key="8">
    <source>
        <dbReference type="ARBA" id="ARBA00022840"/>
    </source>
</evidence>
<dbReference type="Gene3D" id="3.40.50.800">
    <property type="entry name" value="Anticodon-binding domain"/>
    <property type="match status" value="1"/>
</dbReference>
<dbReference type="FunFam" id="3.40.50.800:FF:000001">
    <property type="entry name" value="Threonine--tRNA ligase"/>
    <property type="match status" value="1"/>
</dbReference>
<evidence type="ECO:0000256" key="6">
    <source>
        <dbReference type="ARBA" id="ARBA00022741"/>
    </source>
</evidence>
<dbReference type="GO" id="GO:0005737">
    <property type="term" value="C:cytoplasm"/>
    <property type="evidence" value="ECO:0007669"/>
    <property type="project" value="UniProtKB-SubCell"/>
</dbReference>
<keyword evidence="8 13" id="KW-0067">ATP-binding</keyword>
<dbReference type="Pfam" id="PF00587">
    <property type="entry name" value="tRNA-synt_2b"/>
    <property type="match status" value="1"/>
</dbReference>
<dbReference type="PROSITE" id="PS50862">
    <property type="entry name" value="AA_TRNA_LIGASE_II"/>
    <property type="match status" value="1"/>
</dbReference>
<keyword evidence="3 13" id="KW-0820">tRNA-binding</keyword>
<protein>
    <recommendedName>
        <fullName evidence="13">Threonine--tRNA ligase</fullName>
        <ecNumber evidence="13">6.1.1.3</ecNumber>
    </recommendedName>
    <alternativeName>
        <fullName evidence="13">Threonyl-tRNA synthetase</fullName>
        <shortName evidence="13">ThrRS</shortName>
    </alternativeName>
</protein>
<evidence type="ECO:0000256" key="13">
    <source>
        <dbReference type="HAMAP-Rule" id="MF_00184"/>
    </source>
</evidence>
<sequence>MSLEQELEASVNYTPIQRMRHSAAHVMAEAIQEIFPDARFAIGPAIEDGFYYDFDLPRALTPEDLPEIEQRMHNIIQGDHPFQYEQWSREKALEYFRARGQEYKVEIIEGLPDAEVGIYQQNTFLDLCRGPHVRKTGEIGPIKLMRVAGAYWRGDEHRPMLQRIYGTAWFTQEELEQYLWRLEEAQKRDHRKLGRELKLFVMSDDVGAGIPMFLPNGETLRHEMETYVRQAQEKYGYQHVWTSHLGRVRLYKTSRHWFTYRENMFPLMRDEQDISEDDAYLLKPMNCPHHIMLYKSQMHSYRELPIRYAEFATLYRYEKAGTLSGLTRVRSLTQDDAHVFMRPDQVQQEFDSAINLTQEVFETYGLTDYWVRLSLRDPEKSEEYIGNDEVWDVAETSLRSACETRGLRYEEGIGEAAFYGPKVDFMVRDALGREWQCSTIQLDFNQPENFELEYIGEDGQPHRPVIIHRAVTGSTERFMAMLIEHFAGAFPVWLAPVQATIIPIADRHHEYAHRVLAKLKAAGLRAEIDMRGDRMNAKIRDAQLQKIPYMLIVGDKEADAETVSVRLRTKVDLKAIPLDDFSTRVARIAHSKSHELWDEASTK</sequence>
<feature type="domain" description="Aminoacyl-transfer RNA synthetases class-II family profile" evidence="14">
    <location>
        <begin position="215"/>
        <end position="491"/>
    </location>
</feature>
<evidence type="ECO:0000256" key="11">
    <source>
        <dbReference type="ARBA" id="ARBA00023146"/>
    </source>
</evidence>
<dbReference type="InterPro" id="IPR002314">
    <property type="entry name" value="aa-tRNA-synt_IIb"/>
</dbReference>
<proteinExistence type="inferred from homology"/>
<keyword evidence="16" id="KW-1185">Reference proteome</keyword>
<dbReference type="FunFam" id="3.30.930.10:FF:000002">
    <property type="entry name" value="Threonine--tRNA ligase"/>
    <property type="match status" value="1"/>
</dbReference>
<evidence type="ECO:0000256" key="12">
    <source>
        <dbReference type="ARBA" id="ARBA00049515"/>
    </source>
</evidence>
<evidence type="ECO:0000259" key="14">
    <source>
        <dbReference type="PROSITE" id="PS50862"/>
    </source>
</evidence>
<name>A0A8J3MR86_9CHLR</name>
<evidence type="ECO:0000256" key="2">
    <source>
        <dbReference type="ARBA" id="ARBA00022490"/>
    </source>
</evidence>
<feature type="binding site" evidence="13">
    <location>
        <position position="338"/>
    </location>
    <ligand>
        <name>Zn(2+)</name>
        <dbReference type="ChEBI" id="CHEBI:29105"/>
        <note>catalytic</note>
    </ligand>
</feature>
<comment type="catalytic activity">
    <reaction evidence="12 13">
        <text>tRNA(Thr) + L-threonine + ATP = L-threonyl-tRNA(Thr) + AMP + diphosphate + H(+)</text>
        <dbReference type="Rhea" id="RHEA:24624"/>
        <dbReference type="Rhea" id="RHEA-COMP:9670"/>
        <dbReference type="Rhea" id="RHEA-COMP:9704"/>
        <dbReference type="ChEBI" id="CHEBI:15378"/>
        <dbReference type="ChEBI" id="CHEBI:30616"/>
        <dbReference type="ChEBI" id="CHEBI:33019"/>
        <dbReference type="ChEBI" id="CHEBI:57926"/>
        <dbReference type="ChEBI" id="CHEBI:78442"/>
        <dbReference type="ChEBI" id="CHEBI:78534"/>
        <dbReference type="ChEBI" id="CHEBI:456215"/>
        <dbReference type="EC" id="6.1.1.3"/>
    </reaction>
</comment>
<comment type="similarity">
    <text evidence="1 13">Belongs to the class-II aminoacyl-tRNA synthetase family.</text>
</comment>
<comment type="subcellular location">
    <subcellularLocation>
        <location evidence="13">Cytoplasm</location>
    </subcellularLocation>
</comment>
<dbReference type="SMART" id="SM00863">
    <property type="entry name" value="tRNA_SAD"/>
    <property type="match status" value="1"/>
</dbReference>
<dbReference type="SUPFAM" id="SSF55681">
    <property type="entry name" value="Class II aaRS and biotin synthetases"/>
    <property type="match status" value="1"/>
</dbReference>
<reference evidence="15" key="1">
    <citation type="submission" date="2020-10" db="EMBL/GenBank/DDBJ databases">
        <title>Taxonomic study of unclassified bacteria belonging to the class Ktedonobacteria.</title>
        <authorList>
            <person name="Yabe S."/>
            <person name="Wang C.M."/>
            <person name="Zheng Y."/>
            <person name="Sakai Y."/>
            <person name="Cavaletti L."/>
            <person name="Monciardini P."/>
            <person name="Donadio S."/>
        </authorList>
    </citation>
    <scope>NUCLEOTIDE SEQUENCE</scope>
    <source>
        <strain evidence="15">SOSP1-1</strain>
    </source>
</reference>
<dbReference type="CDD" id="cd00771">
    <property type="entry name" value="ThrRS_core"/>
    <property type="match status" value="1"/>
</dbReference>
<dbReference type="SUPFAM" id="SSF52954">
    <property type="entry name" value="Class II aaRS ABD-related"/>
    <property type="match status" value="1"/>
</dbReference>
<dbReference type="AlphaFoldDB" id="A0A8J3MR86"/>
<dbReference type="PANTHER" id="PTHR11451">
    <property type="entry name" value="THREONINE-TRNA LIGASE"/>
    <property type="match status" value="1"/>
</dbReference>
<evidence type="ECO:0000256" key="5">
    <source>
        <dbReference type="ARBA" id="ARBA00022723"/>
    </source>
</evidence>
<accession>A0A8J3MR86</accession>
<keyword evidence="9 13" id="KW-0694">RNA-binding</keyword>
<keyword evidence="5 13" id="KW-0479">Metal-binding</keyword>
<feature type="binding site" evidence="13">
    <location>
        <position position="468"/>
    </location>
    <ligand>
        <name>Zn(2+)</name>
        <dbReference type="ChEBI" id="CHEBI:29105"/>
        <note>catalytic</note>
    </ligand>
</feature>